<dbReference type="InterPro" id="IPR013783">
    <property type="entry name" value="Ig-like_fold"/>
</dbReference>
<dbReference type="Gene3D" id="2.60.40.10">
    <property type="entry name" value="Immunoglobulins"/>
    <property type="match status" value="1"/>
</dbReference>
<dbReference type="EMBL" id="CABWLR010000002">
    <property type="protein sequence ID" value="VXB51501.1"/>
    <property type="molecule type" value="Genomic_DNA"/>
</dbReference>
<dbReference type="NCBIfam" id="TIGR04131">
    <property type="entry name" value="Bac_Flav_CTERM"/>
    <property type="match status" value="1"/>
</dbReference>
<dbReference type="InterPro" id="IPR035986">
    <property type="entry name" value="PKD_dom_sf"/>
</dbReference>
<dbReference type="SUPFAM" id="SSF63829">
    <property type="entry name" value="Calcium-dependent phosphotriesterase"/>
    <property type="match status" value="1"/>
</dbReference>
<dbReference type="SMART" id="SM00089">
    <property type="entry name" value="PKD"/>
    <property type="match status" value="1"/>
</dbReference>
<accession>A0A653RCC9</accession>
<feature type="domain" description="PKD" evidence="1">
    <location>
        <begin position="404"/>
        <end position="458"/>
    </location>
</feature>
<dbReference type="Pfam" id="PF13585">
    <property type="entry name" value="CHU_C"/>
    <property type="match status" value="1"/>
</dbReference>
<dbReference type="PROSITE" id="PS50093">
    <property type="entry name" value="PKD"/>
    <property type="match status" value="1"/>
</dbReference>
<evidence type="ECO:0000259" key="1">
    <source>
        <dbReference type="PROSITE" id="PS50093"/>
    </source>
</evidence>
<sequence length="1172" mass="128624">MKKFISIALIVISTYTLQAQEQAAIWYFGENAGLDFNSGAPVALTDGQLNTLEGCATISDATGSLLFYTDGITVWNRNHIPMSNGTGLLGNPSSTQSGIIVPYPGNIDLYYIFTIHDAGEPEGLQYSILDMSLNGGLGDVITKNIPLATPVAEKLTAVEHTNGTDIWVVAHGYGNNDFLGYLVTPTGLVTTPVVSSVGEILPIAPNGQGTRGYMKISPDGQFLVSITTGTRLRELFRFDSFSGQISSAIDLNPYFLPLIPPNAATFSYGAEFSSDSSKLYVTYTNFYLNYTQEHSIHQFDMSNYSEPAILASGVEIAPIKPGGVGALQLAIDGKIYVAEFEKNYLSVINNPNLGGLASDYSPNTVPLLSGTSLSGLPPFIQSFFVIGLRARNFCLGDATDFEVSSSDPILNIIWDFGDGNTSTLENPSHIYAAPGDYTVSVTVTTASETKIETKDITIYEIPIATTINGLERCSEQNTYSLDLTTLNNAILGTQNPSVFTVTYFSSQADADTNSNPLAFSYDFPLGSTAVYARVSNKSNTACYDTTQFNVIALQEPTLGTITDWTICDDDLDGFYTFDLSEKDIEVFNGQDETIFDISYFSSQADADTGSNPLPINYTNTLSSEEIFVRLENSTHTDCYKTDSFTIEVSPGVVANTPNNLEVCDDNNDGFATFLLSDTEAEIIGTQSSTSLLVTYYTTKVDAENGTDALSNSFTNTISYNQTIFVRVQNATDASCYAITNFELQVFDAPNTPSVTDWNVCDNDNNGSAVFDLTEKNTEILVNQNVDDFTVRYYENAVDANLAQNEINGFYQNTTNPQTIFYSIENNRSATCIVTNSFEIEVYNTPFTQAPLPIILCDDNETGIQTIDLTQKDVEILGNQSVNDFKVTYFASQVDAENNTNTLDSSAYTNVLNQETIYARVQPTSLDNCYATTFFEIIINSLPQINLEERYVICPDSPALVIDGGDFESWSWQNFDGVELSTIRNFNVSDLGAYQLTVSQTTNGVRCENSRSFEVLSSGAPETMEVEINGFSDQIDITINATGTGPFEYSVDGDNYQASNEFVVFPGEHTVFVKDLLECRVISKDVIAIGYQRFFTPNGDGNNEYWNIIGGELYPESQLFIYDRYGKLLKQISPNSKGWDGTSNGISLPESDYWFKYTYSENQIITGHFALKR</sequence>
<dbReference type="CDD" id="cd00146">
    <property type="entry name" value="PKD"/>
    <property type="match status" value="1"/>
</dbReference>
<evidence type="ECO:0000313" key="2">
    <source>
        <dbReference type="EMBL" id="VXB51501.1"/>
    </source>
</evidence>
<organism evidence="2 3">
    <name type="scientific">Maribacter litoralis</name>
    <dbReference type="NCBI Taxonomy" id="2059726"/>
    <lineage>
        <taxon>Bacteria</taxon>
        <taxon>Pseudomonadati</taxon>
        <taxon>Bacteroidota</taxon>
        <taxon>Flavobacteriia</taxon>
        <taxon>Flavobacteriales</taxon>
        <taxon>Flavobacteriaceae</taxon>
        <taxon>Maribacter</taxon>
    </lineage>
</organism>
<dbReference type="SUPFAM" id="SSF49299">
    <property type="entry name" value="PKD domain"/>
    <property type="match status" value="1"/>
</dbReference>
<dbReference type="RefSeq" id="WP_159302628.1">
    <property type="nucleotide sequence ID" value="NZ_LR733271.1"/>
</dbReference>
<dbReference type="Proteomes" id="UP000430202">
    <property type="component" value="Unassembled WGS sequence"/>
</dbReference>
<dbReference type="AlphaFoldDB" id="A0A653RCC9"/>
<proteinExistence type="predicted"/>
<keyword evidence="3" id="KW-1185">Reference proteome</keyword>
<name>A0A653RCC9_9FLAO</name>
<dbReference type="InterPro" id="IPR000601">
    <property type="entry name" value="PKD_dom"/>
</dbReference>
<reference evidence="2 3" key="1">
    <citation type="submission" date="2019-10" db="EMBL/GenBank/DDBJ databases">
        <authorList>
            <person name="Karimi E."/>
        </authorList>
    </citation>
    <scope>NUCLEOTIDE SEQUENCE [LARGE SCALE GENOMIC DNA]</scope>
    <source>
        <strain evidence="2">Maribacter sp. 151</strain>
    </source>
</reference>
<protein>
    <submittedName>
        <fullName evidence="2">Gliding motility-associated C-terminal domain-containing protein</fullName>
    </submittedName>
</protein>
<dbReference type="Pfam" id="PF18911">
    <property type="entry name" value="PKD_4"/>
    <property type="match status" value="1"/>
</dbReference>
<gene>
    <name evidence="2" type="ORF">MARI151_20793</name>
</gene>
<dbReference type="InterPro" id="IPR026341">
    <property type="entry name" value="T9SS_type_B"/>
</dbReference>
<dbReference type="InterPro" id="IPR022409">
    <property type="entry name" value="PKD/Chitinase_dom"/>
</dbReference>
<evidence type="ECO:0000313" key="3">
    <source>
        <dbReference type="Proteomes" id="UP000430202"/>
    </source>
</evidence>